<feature type="non-terminal residue" evidence="1">
    <location>
        <position position="1"/>
    </location>
</feature>
<name>A0ACB8VTK2_9TELE</name>
<evidence type="ECO:0000313" key="2">
    <source>
        <dbReference type="Proteomes" id="UP000831701"/>
    </source>
</evidence>
<comment type="caution">
    <text evidence="1">The sequence shown here is derived from an EMBL/GenBank/DDBJ whole genome shotgun (WGS) entry which is preliminary data.</text>
</comment>
<gene>
    <name evidence="1" type="ORF">L3Q82_015169</name>
</gene>
<accession>A0ACB8VTK2</accession>
<proteinExistence type="predicted"/>
<sequence length="1115" mass="121493">DSAGEKNKNNFIFFPYRRQEKLCVGLGVITEKAPPTRSACLEANTELTKCAIDCKLRERKRRKKQPERERERETKRVLSVYKGFLVTEIIVLPKLLKGKAAIEMPLIAELSSGQRAGVDSPAPVASQHLAANLTPSLPVSSRISSFRCQAGRKVPRSLWKMSYAHHKLLTLSLPHLLLLSLTYLWLLAPPTGVSANLCRVTGGVLGIHWSSVITLGWHPLADGRGGATCWESCCLKPNCNAVWSLGGRCVLLSCRREGGCPILSLPQPHQESLGLLQLLSKESAKLETSRSTPTAPSAITPLQTAQKDQSQSANGSADPALDPSQQNASINNTADTSASSNISDVSTPTAPTAPTATAAAVITTSAQAVRELVVSAGESVEVTLPRNEVELNAFVVPTPPAGTNYAFDWRLITHPKDYSGEMEGKHGTTLKLSKLTVGLYEFEVTVDGEGAHGEGYVNVTVKPEPRVNKPPVAVVSPKFQEISLPTSSTVIDGSQSTDDDKVVAWLWEEVKGPLREEKVSADTPVLKLTNLVPGNYTFSLTVTDSDGATNSTQATLSVNKAKDYRPVANAGPIQVIQLPRNSITLYGNESTDDHDSLSYEWSLSPESKDKVVEMQGVRTPILQLSAMQEGDYTFQLTVTDSAGQQDTAYVTVIVQPENNKPPVADAGPEKELTLPVDRTMLDGSKSSDDQKIATYHWKQTKGPDGVKIENADSAVATVTGLEVGTYEFTLTVTDERKLQSSDAVTVIVREELDQPPVAHVVSSPPIALPVRTAILDGSHSTDDKGGVSYLWTRDESSPAAGDVLNNSDHLAVLFLGNLVEGKYSFTLTVTDSKGQTSTNRGTVEVKPDVWERDLVELVLEVSVSQVSRRQRDMLLRQVGVLLGVLDSDIIVREISAFNEHSTRLVFLVSGGPGRPPLSGRSVALSLRNKLRKQKNDFLIYKARRVDTVICQLNCSSHGECDAYTRRCVCHPFWMENFIRAQLGDAESNCEWSVLYVTIASFMIVVAIATIFWGMVCCCNRRKSKVRRSKSKYKILDADEQDSLELQPPRATRMKPVPAPTSSALMHSDSDLDSDDGQGGVPWTEQERGHLLRPQNGSLRNGQGPARGKKQREELL</sequence>
<keyword evidence="2" id="KW-1185">Reference proteome</keyword>
<protein>
    <submittedName>
        <fullName evidence="1">Uncharacterized protein</fullName>
    </submittedName>
</protein>
<dbReference type="EMBL" id="CM041548">
    <property type="protein sequence ID" value="KAI3358770.1"/>
    <property type="molecule type" value="Genomic_DNA"/>
</dbReference>
<reference evidence="1" key="1">
    <citation type="submission" date="2022-04" db="EMBL/GenBank/DDBJ databases">
        <title>Jade perch genome.</title>
        <authorList>
            <person name="Chao B."/>
        </authorList>
    </citation>
    <scope>NUCLEOTIDE SEQUENCE</scope>
    <source>
        <strain evidence="1">CB-2022</strain>
    </source>
</reference>
<evidence type="ECO:0000313" key="1">
    <source>
        <dbReference type="EMBL" id="KAI3358770.1"/>
    </source>
</evidence>
<organism evidence="1 2">
    <name type="scientific">Scortum barcoo</name>
    <name type="common">barcoo grunter</name>
    <dbReference type="NCBI Taxonomy" id="214431"/>
    <lineage>
        <taxon>Eukaryota</taxon>
        <taxon>Metazoa</taxon>
        <taxon>Chordata</taxon>
        <taxon>Craniata</taxon>
        <taxon>Vertebrata</taxon>
        <taxon>Euteleostomi</taxon>
        <taxon>Actinopterygii</taxon>
        <taxon>Neopterygii</taxon>
        <taxon>Teleostei</taxon>
        <taxon>Neoteleostei</taxon>
        <taxon>Acanthomorphata</taxon>
        <taxon>Eupercaria</taxon>
        <taxon>Centrarchiformes</taxon>
        <taxon>Terapontoidei</taxon>
        <taxon>Terapontidae</taxon>
        <taxon>Scortum</taxon>
    </lineage>
</organism>
<dbReference type="Proteomes" id="UP000831701">
    <property type="component" value="Chromosome 18"/>
</dbReference>